<comment type="caution">
    <text evidence="1">The sequence shown here is derived from an EMBL/GenBank/DDBJ whole genome shotgun (WGS) entry which is preliminary data.</text>
</comment>
<dbReference type="Proteomes" id="UP001386955">
    <property type="component" value="Unassembled WGS sequence"/>
</dbReference>
<reference evidence="1 2" key="1">
    <citation type="submission" date="2024-01" db="EMBL/GenBank/DDBJ databases">
        <title>The genomes of 5 underutilized Papilionoideae crops provide insights into root nodulation and disease resistanc.</title>
        <authorList>
            <person name="Jiang F."/>
        </authorList>
    </citation>
    <scope>NUCLEOTIDE SEQUENCE [LARGE SCALE GENOMIC DNA]</scope>
    <source>
        <strain evidence="1">DUOXIRENSHENG_FW03</strain>
        <tissue evidence="1">Leaves</tissue>
    </source>
</reference>
<dbReference type="AlphaFoldDB" id="A0AAN9SPF0"/>
<organism evidence="1 2">
    <name type="scientific">Psophocarpus tetragonolobus</name>
    <name type="common">Winged bean</name>
    <name type="synonym">Dolichos tetragonolobus</name>
    <dbReference type="NCBI Taxonomy" id="3891"/>
    <lineage>
        <taxon>Eukaryota</taxon>
        <taxon>Viridiplantae</taxon>
        <taxon>Streptophyta</taxon>
        <taxon>Embryophyta</taxon>
        <taxon>Tracheophyta</taxon>
        <taxon>Spermatophyta</taxon>
        <taxon>Magnoliopsida</taxon>
        <taxon>eudicotyledons</taxon>
        <taxon>Gunneridae</taxon>
        <taxon>Pentapetalae</taxon>
        <taxon>rosids</taxon>
        <taxon>fabids</taxon>
        <taxon>Fabales</taxon>
        <taxon>Fabaceae</taxon>
        <taxon>Papilionoideae</taxon>
        <taxon>50 kb inversion clade</taxon>
        <taxon>NPAAA clade</taxon>
        <taxon>indigoferoid/millettioid clade</taxon>
        <taxon>Phaseoleae</taxon>
        <taxon>Psophocarpus</taxon>
    </lineage>
</organism>
<dbReference type="EMBL" id="JAYMYS010000003">
    <property type="protein sequence ID" value="KAK7400877.1"/>
    <property type="molecule type" value="Genomic_DNA"/>
</dbReference>
<evidence type="ECO:0000313" key="2">
    <source>
        <dbReference type="Proteomes" id="UP001386955"/>
    </source>
</evidence>
<keyword evidence="2" id="KW-1185">Reference proteome</keyword>
<accession>A0AAN9SPF0</accession>
<evidence type="ECO:0000313" key="1">
    <source>
        <dbReference type="EMBL" id="KAK7400877.1"/>
    </source>
</evidence>
<proteinExistence type="predicted"/>
<protein>
    <submittedName>
        <fullName evidence="1">Uncharacterized protein</fullName>
    </submittedName>
</protein>
<gene>
    <name evidence="1" type="ORF">VNO78_12186</name>
</gene>
<sequence>MKHYSIKPCTGDTRLRLVWWRVSIAGQRRVSWCHLRHIVCIGQGSESEHERRVFCFGHCENEEVKASVKEDKVFSSTHMWDSNFLYNAAHMDVVGRHRVVDFLMGIFCILGGFVIESNAI</sequence>
<name>A0AAN9SPF0_PSOTE</name>